<dbReference type="Proteomes" id="UP000589085">
    <property type="component" value="Unassembled WGS sequence"/>
</dbReference>
<dbReference type="PANTHER" id="PTHR43147">
    <property type="entry name" value="PROTEIN TAS"/>
    <property type="match status" value="1"/>
</dbReference>
<dbReference type="EMBL" id="JABEQJ010000020">
    <property type="protein sequence ID" value="MBB2161429.1"/>
    <property type="molecule type" value="Genomic_DNA"/>
</dbReference>
<comment type="caution">
    <text evidence="2">The sequence shown here is derived from an EMBL/GenBank/DDBJ whole genome shotgun (WGS) entry which is preliminary data.</text>
</comment>
<dbReference type="RefSeq" id="WP_182998263.1">
    <property type="nucleotide sequence ID" value="NZ_JABEQJ010000020.1"/>
</dbReference>
<dbReference type="SUPFAM" id="SSF51430">
    <property type="entry name" value="NAD(P)-linked oxidoreductase"/>
    <property type="match status" value="1"/>
</dbReference>
<dbReference type="AlphaFoldDB" id="A0A7W4NP59"/>
<protein>
    <submittedName>
        <fullName evidence="2">Aldo/keto reductase</fullName>
    </submittedName>
</protein>
<dbReference type="PRINTS" id="PR00069">
    <property type="entry name" value="ALDKETRDTASE"/>
</dbReference>
<accession>A0A7W4NP59</accession>
<feature type="domain" description="NADP-dependent oxidoreductase" evidence="1">
    <location>
        <begin position="16"/>
        <end position="309"/>
    </location>
</feature>
<reference evidence="2 3" key="1">
    <citation type="submission" date="2020-04" db="EMBL/GenBank/DDBJ databases">
        <title>Description of novel Gluconacetobacter.</title>
        <authorList>
            <person name="Sombolestani A."/>
        </authorList>
    </citation>
    <scope>NUCLEOTIDE SEQUENCE [LARGE SCALE GENOMIC DNA]</scope>
    <source>
        <strain evidence="2 3">LMG 19747</strain>
    </source>
</reference>
<dbReference type="InterPro" id="IPR023210">
    <property type="entry name" value="NADP_OxRdtase_dom"/>
</dbReference>
<evidence type="ECO:0000313" key="3">
    <source>
        <dbReference type="Proteomes" id="UP000589085"/>
    </source>
</evidence>
<evidence type="ECO:0000259" key="1">
    <source>
        <dbReference type="Pfam" id="PF00248"/>
    </source>
</evidence>
<evidence type="ECO:0000313" key="2">
    <source>
        <dbReference type="EMBL" id="MBB2161429.1"/>
    </source>
</evidence>
<organism evidence="2 3">
    <name type="scientific">Gluconacetobacter sacchari</name>
    <dbReference type="NCBI Taxonomy" id="92759"/>
    <lineage>
        <taxon>Bacteria</taxon>
        <taxon>Pseudomonadati</taxon>
        <taxon>Pseudomonadota</taxon>
        <taxon>Alphaproteobacteria</taxon>
        <taxon>Acetobacterales</taxon>
        <taxon>Acetobacteraceae</taxon>
        <taxon>Gluconacetobacter</taxon>
    </lineage>
</organism>
<dbReference type="InterPro" id="IPR036812">
    <property type="entry name" value="NAD(P)_OxRdtase_dom_sf"/>
</dbReference>
<proteinExistence type="predicted"/>
<gene>
    <name evidence="2" type="ORF">HLH48_14830</name>
</gene>
<dbReference type="InterPro" id="IPR020471">
    <property type="entry name" value="AKR"/>
</dbReference>
<dbReference type="CDD" id="cd19101">
    <property type="entry name" value="AKR_unchar"/>
    <property type="match status" value="1"/>
</dbReference>
<dbReference type="GO" id="GO:0016491">
    <property type="term" value="F:oxidoreductase activity"/>
    <property type="evidence" value="ECO:0007669"/>
    <property type="project" value="InterPro"/>
</dbReference>
<dbReference type="Pfam" id="PF00248">
    <property type="entry name" value="Aldo_ket_red"/>
    <property type="match status" value="1"/>
</dbReference>
<sequence length="344" mass="38179">MAIERFTLAPGYEISRIIKGGWHLAGGHGEVDRAQAVKDMAAFVEAGITTFDCADHYTGVEELIGDFRQACPSLAGRVQVQTKFVPDFDVLPTIDRQYITGIIDRSLKRLKVDCLDLVQFFWWDFAIPGAVETALVLKELMQAGKIARLGVTNFSVPQLRKLVDAGVPFVATQNQYSLIDQRPARFLQGYALEKGMKILTYGQLAGGFFSETWLGKAEPVDGVVNRSLIKYKLIIDDYGGWGAFQSLLRCLADIGRKHGVGIGEVAVRWVLDQPLVAGCIVGATSTRYLERNKEIFSFSLDEDDLSAIRTEVGTATGVEGDCYELENDRQGRHGRIMRYNQNQT</sequence>
<dbReference type="Gene3D" id="3.20.20.100">
    <property type="entry name" value="NADP-dependent oxidoreductase domain"/>
    <property type="match status" value="1"/>
</dbReference>
<dbReference type="PANTHER" id="PTHR43147:SF2">
    <property type="entry name" value="NADP-DEPENDENT OXIDOREDUCTASE DOMAIN-CONTAINING PROTEIN"/>
    <property type="match status" value="1"/>
</dbReference>
<name>A0A7W4NP59_9PROT</name>